<organism evidence="1 2">
    <name type="scientific">Microbulbifer bruguierae</name>
    <dbReference type="NCBI Taxonomy" id="3029061"/>
    <lineage>
        <taxon>Bacteria</taxon>
        <taxon>Pseudomonadati</taxon>
        <taxon>Pseudomonadota</taxon>
        <taxon>Gammaproteobacteria</taxon>
        <taxon>Cellvibrionales</taxon>
        <taxon>Microbulbiferaceae</taxon>
        <taxon>Microbulbifer</taxon>
    </lineage>
</organism>
<dbReference type="Proteomes" id="UP001236500">
    <property type="component" value="Chromosome"/>
</dbReference>
<dbReference type="InterPro" id="IPR027417">
    <property type="entry name" value="P-loop_NTPase"/>
</dbReference>
<reference evidence="1 2" key="1">
    <citation type="submission" date="2023-02" db="EMBL/GenBank/DDBJ databases">
        <title>Description and genomic characterization of Microbulbifer bruguierae sp. nov., isolated from the sediment of mangrove plant Bruguiera sexangula.</title>
        <authorList>
            <person name="Long M."/>
        </authorList>
    </citation>
    <scope>NUCLEOTIDE SEQUENCE [LARGE SCALE GENOMIC DNA]</scope>
    <source>
        <strain evidence="1 2">H12</strain>
    </source>
</reference>
<sequence>MNSLCSDVKVVCLFSISRTGSNYLANVLRNLPEVDVYAEIFHPEQAFSVSEETCRFINDRHKTGARDLSKPDDAEFSSWIRSHPKETVLALVDFARLAGKKAVYLKIFNDHLIGVKEGLEALATIPGFTPVILQRRCVDSFISFRKAKITKSYVQNRTTGVKPALNVDQYMRWRQPRLDWYSLVYSVMSKKGLKVHQVTYEDDIDIGNEACAIHWRDLLKSWVGAAEHESELNTDAGFDATLVDEQSLIGRQDDSATEDKIANWDEFYEALKNAGLAREAMSYLSFK</sequence>
<proteinExistence type="predicted"/>
<evidence type="ECO:0000313" key="2">
    <source>
        <dbReference type="Proteomes" id="UP001236500"/>
    </source>
</evidence>
<name>A0ABY8NC71_9GAMM</name>
<protein>
    <recommendedName>
        <fullName evidence="3">Sulfotransferase family protein</fullName>
    </recommendedName>
</protein>
<dbReference type="EMBL" id="CP118605">
    <property type="protein sequence ID" value="WGL16393.1"/>
    <property type="molecule type" value="Genomic_DNA"/>
</dbReference>
<dbReference type="RefSeq" id="WP_280320080.1">
    <property type="nucleotide sequence ID" value="NZ_CP118605.1"/>
</dbReference>
<gene>
    <name evidence="1" type="ORF">PVT68_16710</name>
</gene>
<dbReference type="SUPFAM" id="SSF52540">
    <property type="entry name" value="P-loop containing nucleoside triphosphate hydrolases"/>
    <property type="match status" value="1"/>
</dbReference>
<dbReference type="Gene3D" id="3.40.50.300">
    <property type="entry name" value="P-loop containing nucleotide triphosphate hydrolases"/>
    <property type="match status" value="1"/>
</dbReference>
<keyword evidence="2" id="KW-1185">Reference proteome</keyword>
<accession>A0ABY8NC71</accession>
<evidence type="ECO:0000313" key="1">
    <source>
        <dbReference type="EMBL" id="WGL16393.1"/>
    </source>
</evidence>
<evidence type="ECO:0008006" key="3">
    <source>
        <dbReference type="Google" id="ProtNLM"/>
    </source>
</evidence>